<proteinExistence type="predicted"/>
<reference evidence="1" key="1">
    <citation type="submission" date="2018-02" db="EMBL/GenBank/DDBJ databases">
        <title>Rhizophora mucronata_Transcriptome.</title>
        <authorList>
            <person name="Meera S.P."/>
            <person name="Sreeshan A."/>
            <person name="Augustine A."/>
        </authorList>
    </citation>
    <scope>NUCLEOTIDE SEQUENCE</scope>
    <source>
        <tissue evidence="1">Leaf</tissue>
    </source>
</reference>
<protein>
    <submittedName>
        <fullName evidence="1">Uncharacterized protein</fullName>
    </submittedName>
</protein>
<evidence type="ECO:0000313" key="1">
    <source>
        <dbReference type="EMBL" id="MBX40003.1"/>
    </source>
</evidence>
<dbReference type="AlphaFoldDB" id="A0A2P2NBZ3"/>
<organism evidence="1">
    <name type="scientific">Rhizophora mucronata</name>
    <name type="common">Asiatic mangrove</name>
    <dbReference type="NCBI Taxonomy" id="61149"/>
    <lineage>
        <taxon>Eukaryota</taxon>
        <taxon>Viridiplantae</taxon>
        <taxon>Streptophyta</taxon>
        <taxon>Embryophyta</taxon>
        <taxon>Tracheophyta</taxon>
        <taxon>Spermatophyta</taxon>
        <taxon>Magnoliopsida</taxon>
        <taxon>eudicotyledons</taxon>
        <taxon>Gunneridae</taxon>
        <taxon>Pentapetalae</taxon>
        <taxon>rosids</taxon>
        <taxon>fabids</taxon>
        <taxon>Malpighiales</taxon>
        <taxon>Rhizophoraceae</taxon>
        <taxon>Rhizophora</taxon>
    </lineage>
</organism>
<name>A0A2P2NBZ3_RHIMU</name>
<dbReference type="EMBL" id="GGEC01059519">
    <property type="protein sequence ID" value="MBX40003.1"/>
    <property type="molecule type" value="Transcribed_RNA"/>
</dbReference>
<sequence>MYMHAVSMCDWTVQKSHKKFSNLGTFHYVIRKWGFSPLETLF</sequence>
<accession>A0A2P2NBZ3</accession>